<dbReference type="SMART" id="SM00060">
    <property type="entry name" value="FN3"/>
    <property type="match status" value="1"/>
</dbReference>
<proteinExistence type="predicted"/>
<dbReference type="GO" id="GO:0004806">
    <property type="term" value="F:triacylglycerol lipase activity"/>
    <property type="evidence" value="ECO:0007669"/>
    <property type="project" value="TreeGrafter"/>
</dbReference>
<dbReference type="CDD" id="cd00063">
    <property type="entry name" value="FN3"/>
    <property type="match status" value="1"/>
</dbReference>
<evidence type="ECO:0000256" key="1">
    <source>
        <dbReference type="SAM" id="MobiDB-lite"/>
    </source>
</evidence>
<dbReference type="InterPro" id="IPR013783">
    <property type="entry name" value="Ig-like_fold"/>
</dbReference>
<dbReference type="EMBL" id="CAFBMK010000058">
    <property type="protein sequence ID" value="CAB4911323.1"/>
    <property type="molecule type" value="Genomic_DNA"/>
</dbReference>
<dbReference type="SUPFAM" id="SSF52266">
    <property type="entry name" value="SGNH hydrolase"/>
    <property type="match status" value="1"/>
</dbReference>
<feature type="region of interest" description="Disordered" evidence="1">
    <location>
        <begin position="1"/>
        <end position="38"/>
    </location>
</feature>
<dbReference type="Gene3D" id="3.40.50.1110">
    <property type="entry name" value="SGNH hydrolase"/>
    <property type="match status" value="1"/>
</dbReference>
<name>A0A6J7H3M7_9ZZZZ</name>
<dbReference type="CDD" id="cd01823">
    <property type="entry name" value="SEST_like"/>
    <property type="match status" value="1"/>
</dbReference>
<dbReference type="AlphaFoldDB" id="A0A6J7H3M7"/>
<reference evidence="3" key="1">
    <citation type="submission" date="2020-05" db="EMBL/GenBank/DDBJ databases">
        <authorList>
            <person name="Chiriac C."/>
            <person name="Salcher M."/>
            <person name="Ghai R."/>
            <person name="Kavagutti S V."/>
        </authorList>
    </citation>
    <scope>NUCLEOTIDE SEQUENCE</scope>
</reference>
<evidence type="ECO:0000259" key="2">
    <source>
        <dbReference type="PROSITE" id="PS50853"/>
    </source>
</evidence>
<dbReference type="PANTHER" id="PTHR37981">
    <property type="entry name" value="LIPASE 2"/>
    <property type="match status" value="1"/>
</dbReference>
<dbReference type="InterPro" id="IPR037460">
    <property type="entry name" value="SEST-like"/>
</dbReference>
<feature type="domain" description="Fibronectin type-III" evidence="2">
    <location>
        <begin position="61"/>
        <end position="158"/>
    </location>
</feature>
<dbReference type="GO" id="GO:0019433">
    <property type="term" value="P:triglyceride catabolic process"/>
    <property type="evidence" value="ECO:0007669"/>
    <property type="project" value="TreeGrafter"/>
</dbReference>
<dbReference type="Pfam" id="PF13472">
    <property type="entry name" value="Lipase_GDSL_2"/>
    <property type="match status" value="1"/>
</dbReference>
<dbReference type="InterPro" id="IPR036116">
    <property type="entry name" value="FN3_sf"/>
</dbReference>
<gene>
    <name evidence="3" type="ORF">UFOPK3564_01264</name>
</gene>
<accession>A0A6J7H3M7</accession>
<dbReference type="PANTHER" id="PTHR37981:SF1">
    <property type="entry name" value="SGNH HYDROLASE-TYPE ESTERASE DOMAIN-CONTAINING PROTEIN"/>
    <property type="match status" value="1"/>
</dbReference>
<dbReference type="InterPro" id="IPR036514">
    <property type="entry name" value="SGNH_hydro_sf"/>
</dbReference>
<dbReference type="PROSITE" id="PS50853">
    <property type="entry name" value="FN3"/>
    <property type="match status" value="1"/>
</dbReference>
<protein>
    <submittedName>
        <fullName evidence="3">Unannotated protein</fullName>
    </submittedName>
</protein>
<dbReference type="Gene3D" id="2.60.40.10">
    <property type="entry name" value="Immunoglobulins"/>
    <property type="match status" value="2"/>
</dbReference>
<organism evidence="3">
    <name type="scientific">freshwater metagenome</name>
    <dbReference type="NCBI Taxonomy" id="449393"/>
    <lineage>
        <taxon>unclassified sequences</taxon>
        <taxon>metagenomes</taxon>
        <taxon>ecological metagenomes</taxon>
    </lineage>
</organism>
<evidence type="ECO:0000313" key="3">
    <source>
        <dbReference type="EMBL" id="CAB4911323.1"/>
    </source>
</evidence>
<sequence>MSTASRPTRPTHGRRPRRAAAPGAPSPRPGWSARPSATARRAAAALAATALLATAPAASAAPRGVFPQATTTPRAVLLQWGRPSGAGVTATRVERRDLSSSRPRWRSATTVRTNTVRIRGLRAGSRYRFRLRFRTAGRRFGAPGPSVLVRARGRTPEVVTGLRAAGDGSAVVLSWPAAKDATGYRVERTDVLTGGVERLGASTRARTLRDVPPARLAGRWLAYRVVAADGGAEARPSSAVEARATGSPGYATYWALGDSYAAGTGLGQPYDDQPCARNGRMWAALIPRDLVPLPQFLACSGAKTENVRLSRDGGVAQVAGIGGTQLDRVEQGLRARPGPTLITLSIGGNDARFVPQFTRCVTGDCTADHDTETALIRGAVRRGLDATFAQIRAVAPGADVLVAGYPRLFDEGPVPLDPLFAATLTQAERRLANVWATQVDEEVAAAARSHGLHPVTDEVLAAFVGHGAGGPSPWINRVEVVDPGTPIGLVPQFPATSSIHPTVEGNQAYADVVTAALRAFGSRVQVR</sequence>
<feature type="compositionally biased region" description="Basic residues" evidence="1">
    <location>
        <begin position="9"/>
        <end position="18"/>
    </location>
</feature>
<dbReference type="InterPro" id="IPR003961">
    <property type="entry name" value="FN3_dom"/>
</dbReference>
<dbReference type="InterPro" id="IPR013830">
    <property type="entry name" value="SGNH_hydro"/>
</dbReference>
<dbReference type="SUPFAM" id="SSF49265">
    <property type="entry name" value="Fibronectin type III"/>
    <property type="match status" value="1"/>
</dbReference>